<gene>
    <name evidence="1" type="ORF">METZ01_LOCUS389424</name>
</gene>
<evidence type="ECO:0000313" key="1">
    <source>
        <dbReference type="EMBL" id="SVD36570.1"/>
    </source>
</evidence>
<accession>A0A382UQT6</accession>
<proteinExistence type="predicted"/>
<reference evidence="1" key="1">
    <citation type="submission" date="2018-05" db="EMBL/GenBank/DDBJ databases">
        <authorList>
            <person name="Lanie J.A."/>
            <person name="Ng W.-L."/>
            <person name="Kazmierczak K.M."/>
            <person name="Andrzejewski T.M."/>
            <person name="Davidsen T.M."/>
            <person name="Wayne K.J."/>
            <person name="Tettelin H."/>
            <person name="Glass J.I."/>
            <person name="Rusch D."/>
            <person name="Podicherti R."/>
            <person name="Tsui H.-C.T."/>
            <person name="Winkler M.E."/>
        </authorList>
    </citation>
    <scope>NUCLEOTIDE SEQUENCE</scope>
</reference>
<organism evidence="1">
    <name type="scientific">marine metagenome</name>
    <dbReference type="NCBI Taxonomy" id="408172"/>
    <lineage>
        <taxon>unclassified sequences</taxon>
        <taxon>metagenomes</taxon>
        <taxon>ecological metagenomes</taxon>
    </lineage>
</organism>
<name>A0A382UQT6_9ZZZZ</name>
<feature type="non-terminal residue" evidence="1">
    <location>
        <position position="27"/>
    </location>
</feature>
<protein>
    <submittedName>
        <fullName evidence="1">Uncharacterized protein</fullName>
    </submittedName>
</protein>
<dbReference type="AlphaFoldDB" id="A0A382UQT6"/>
<dbReference type="EMBL" id="UINC01146062">
    <property type="protein sequence ID" value="SVD36570.1"/>
    <property type="molecule type" value="Genomic_DNA"/>
</dbReference>
<sequence>MIDARGHQLVKRFGMRRLLGTLFTIFA</sequence>